<evidence type="ECO:0000256" key="5">
    <source>
        <dbReference type="ARBA" id="ARBA00022729"/>
    </source>
</evidence>
<keyword evidence="9 15" id="KW-1133">Transmembrane helix</keyword>
<dbReference type="InterPro" id="IPR000742">
    <property type="entry name" value="EGF"/>
</dbReference>
<dbReference type="InterPro" id="IPR045274">
    <property type="entry name" value="WAK-like"/>
</dbReference>
<dbReference type="PROSITE" id="PS00108">
    <property type="entry name" value="PROTEIN_KINASE_ST"/>
    <property type="match status" value="1"/>
</dbReference>
<keyword evidence="10 15" id="KW-0472">Membrane</keyword>
<dbReference type="GO" id="GO:0004674">
    <property type="term" value="F:protein serine/threonine kinase activity"/>
    <property type="evidence" value="ECO:0007669"/>
    <property type="project" value="UniProtKB-KW"/>
</dbReference>
<keyword evidence="19" id="KW-1185">Reference proteome</keyword>
<dbReference type="SUPFAM" id="SSF56112">
    <property type="entry name" value="Protein kinase-like (PK-like)"/>
    <property type="match status" value="1"/>
</dbReference>
<dbReference type="InterPro" id="IPR011009">
    <property type="entry name" value="Kinase-like_dom_sf"/>
</dbReference>
<dbReference type="Gramene" id="TuG1812G0600000150.01.T02">
    <property type="protein sequence ID" value="TuG1812G0600000150.01.T02"/>
    <property type="gene ID" value="TuG1812G0600000150.01"/>
</dbReference>
<dbReference type="InterPro" id="IPR000719">
    <property type="entry name" value="Prot_kinase_dom"/>
</dbReference>
<dbReference type="FunFam" id="1.10.510.10:FF:000084">
    <property type="entry name" value="Wall-associated receptor kinase 2"/>
    <property type="match status" value="1"/>
</dbReference>
<dbReference type="GO" id="GO:0005524">
    <property type="term" value="F:ATP binding"/>
    <property type="evidence" value="ECO:0007669"/>
    <property type="project" value="UniProtKB-UniRule"/>
</dbReference>
<dbReference type="InterPro" id="IPR025287">
    <property type="entry name" value="WAK_GUB"/>
</dbReference>
<evidence type="ECO:0000313" key="18">
    <source>
        <dbReference type="EnsemblPlants" id="TuG1812G0600000150.01.T02"/>
    </source>
</evidence>
<dbReference type="InterPro" id="IPR001881">
    <property type="entry name" value="EGF-like_Ca-bd_dom"/>
</dbReference>
<keyword evidence="6 13" id="KW-0547">Nucleotide-binding</keyword>
<feature type="chain" id="PRO_5035778665" description="Protein kinase domain-containing protein" evidence="16">
    <location>
        <begin position="23"/>
        <end position="923"/>
    </location>
</feature>
<dbReference type="PROSITE" id="PS01187">
    <property type="entry name" value="EGF_CA"/>
    <property type="match status" value="1"/>
</dbReference>
<dbReference type="FunFam" id="3.30.200.20:FF:000043">
    <property type="entry name" value="Wall-associated receptor kinase 2"/>
    <property type="match status" value="1"/>
</dbReference>
<evidence type="ECO:0000256" key="16">
    <source>
        <dbReference type="SAM" id="SignalP"/>
    </source>
</evidence>
<dbReference type="SUPFAM" id="SSF57196">
    <property type="entry name" value="EGF/Laminin"/>
    <property type="match status" value="1"/>
</dbReference>
<evidence type="ECO:0000259" key="17">
    <source>
        <dbReference type="PROSITE" id="PS50011"/>
    </source>
</evidence>
<keyword evidence="8 13" id="KW-0067">ATP-binding</keyword>
<evidence type="ECO:0000256" key="8">
    <source>
        <dbReference type="ARBA" id="ARBA00022840"/>
    </source>
</evidence>
<evidence type="ECO:0000256" key="14">
    <source>
        <dbReference type="SAM" id="MobiDB-lite"/>
    </source>
</evidence>
<evidence type="ECO:0000256" key="4">
    <source>
        <dbReference type="ARBA" id="ARBA00022692"/>
    </source>
</evidence>
<dbReference type="GO" id="GO:0005886">
    <property type="term" value="C:plasma membrane"/>
    <property type="evidence" value="ECO:0007669"/>
    <property type="project" value="TreeGrafter"/>
</dbReference>
<name>A0A8R7UPX0_TRIUA</name>
<comment type="subcellular location">
    <subcellularLocation>
        <location evidence="1">Membrane</location>
        <topology evidence="1">Single-pass type I membrane protein</topology>
    </subcellularLocation>
</comment>
<dbReference type="SMART" id="SM00220">
    <property type="entry name" value="S_TKc"/>
    <property type="match status" value="1"/>
</dbReference>
<keyword evidence="12" id="KW-0325">Glycoprotein</keyword>
<dbReference type="PANTHER" id="PTHR27005">
    <property type="entry name" value="WALL-ASSOCIATED RECEPTOR KINASE-LIKE 21"/>
    <property type="match status" value="1"/>
</dbReference>
<evidence type="ECO:0000256" key="7">
    <source>
        <dbReference type="ARBA" id="ARBA00022777"/>
    </source>
</evidence>
<accession>A0A8R7UPX0</accession>
<reference evidence="18" key="3">
    <citation type="submission" date="2022-06" db="UniProtKB">
        <authorList>
            <consortium name="EnsemblPlants"/>
        </authorList>
    </citation>
    <scope>IDENTIFICATION</scope>
</reference>
<dbReference type="GO" id="GO:0007166">
    <property type="term" value="P:cell surface receptor signaling pathway"/>
    <property type="evidence" value="ECO:0007669"/>
    <property type="project" value="InterPro"/>
</dbReference>
<dbReference type="InterPro" id="IPR018097">
    <property type="entry name" value="EGF_Ca-bd_CS"/>
</dbReference>
<dbReference type="Proteomes" id="UP000015106">
    <property type="component" value="Chromosome 6"/>
</dbReference>
<reference evidence="18" key="2">
    <citation type="submission" date="2018-03" db="EMBL/GenBank/DDBJ databases">
        <title>The Triticum urartu genome reveals the dynamic nature of wheat genome evolution.</title>
        <authorList>
            <person name="Ling H."/>
            <person name="Ma B."/>
            <person name="Shi X."/>
            <person name="Liu H."/>
            <person name="Dong L."/>
            <person name="Sun H."/>
            <person name="Cao Y."/>
            <person name="Gao Q."/>
            <person name="Zheng S."/>
            <person name="Li Y."/>
            <person name="Yu Y."/>
            <person name="Du H."/>
            <person name="Qi M."/>
            <person name="Li Y."/>
            <person name="Yu H."/>
            <person name="Cui Y."/>
            <person name="Wang N."/>
            <person name="Chen C."/>
            <person name="Wu H."/>
            <person name="Zhao Y."/>
            <person name="Zhang J."/>
            <person name="Li Y."/>
            <person name="Zhou W."/>
            <person name="Zhang B."/>
            <person name="Hu W."/>
            <person name="Eijk M."/>
            <person name="Tang J."/>
            <person name="Witsenboer H."/>
            <person name="Zhao S."/>
            <person name="Li Z."/>
            <person name="Zhang A."/>
            <person name="Wang D."/>
            <person name="Liang C."/>
        </authorList>
    </citation>
    <scope>NUCLEOTIDE SEQUENCE [LARGE SCALE GENOMIC DNA]</scope>
    <source>
        <strain evidence="18">cv. G1812</strain>
    </source>
</reference>
<protein>
    <recommendedName>
        <fullName evidence="17">Protein kinase domain-containing protein</fullName>
    </recommendedName>
</protein>
<evidence type="ECO:0000256" key="9">
    <source>
        <dbReference type="ARBA" id="ARBA00022989"/>
    </source>
</evidence>
<dbReference type="Gene3D" id="1.10.510.10">
    <property type="entry name" value="Transferase(Phosphotransferase) domain 1"/>
    <property type="match status" value="1"/>
</dbReference>
<evidence type="ECO:0000256" key="10">
    <source>
        <dbReference type="ARBA" id="ARBA00023136"/>
    </source>
</evidence>
<dbReference type="GO" id="GO:0005509">
    <property type="term" value="F:calcium ion binding"/>
    <property type="evidence" value="ECO:0007669"/>
    <property type="project" value="InterPro"/>
</dbReference>
<dbReference type="Gene3D" id="3.30.200.20">
    <property type="entry name" value="Phosphorylase Kinase, domain 1"/>
    <property type="match status" value="1"/>
</dbReference>
<dbReference type="PROSITE" id="PS50011">
    <property type="entry name" value="PROTEIN_KINASE_DOM"/>
    <property type="match status" value="1"/>
</dbReference>
<dbReference type="GO" id="GO:0030247">
    <property type="term" value="F:polysaccharide binding"/>
    <property type="evidence" value="ECO:0007669"/>
    <property type="project" value="InterPro"/>
</dbReference>
<feature type="region of interest" description="Disordered" evidence="14">
    <location>
        <begin position="865"/>
        <end position="889"/>
    </location>
</feature>
<evidence type="ECO:0000256" key="15">
    <source>
        <dbReference type="SAM" id="Phobius"/>
    </source>
</evidence>
<dbReference type="SMART" id="SM00179">
    <property type="entry name" value="EGF_CA"/>
    <property type="match status" value="1"/>
</dbReference>
<evidence type="ECO:0000313" key="19">
    <source>
        <dbReference type="Proteomes" id="UP000015106"/>
    </source>
</evidence>
<dbReference type="InterPro" id="IPR017441">
    <property type="entry name" value="Protein_kinase_ATP_BS"/>
</dbReference>
<keyword evidence="3" id="KW-0808">Transferase</keyword>
<dbReference type="AlphaFoldDB" id="A0A8R7UPX0"/>
<feature type="domain" description="Protein kinase" evidence="17">
    <location>
        <begin position="583"/>
        <end position="861"/>
    </location>
</feature>
<feature type="transmembrane region" description="Helical" evidence="15">
    <location>
        <begin position="505"/>
        <end position="530"/>
    </location>
</feature>
<evidence type="ECO:0000256" key="1">
    <source>
        <dbReference type="ARBA" id="ARBA00004479"/>
    </source>
</evidence>
<feature type="signal peptide" evidence="16">
    <location>
        <begin position="1"/>
        <end position="22"/>
    </location>
</feature>
<dbReference type="Pfam" id="PF00069">
    <property type="entry name" value="Pkinase"/>
    <property type="match status" value="1"/>
</dbReference>
<evidence type="ECO:0000256" key="3">
    <source>
        <dbReference type="ARBA" id="ARBA00022679"/>
    </source>
</evidence>
<organism evidence="18 19">
    <name type="scientific">Triticum urartu</name>
    <name type="common">Red wild einkorn</name>
    <name type="synonym">Crithodium urartu</name>
    <dbReference type="NCBI Taxonomy" id="4572"/>
    <lineage>
        <taxon>Eukaryota</taxon>
        <taxon>Viridiplantae</taxon>
        <taxon>Streptophyta</taxon>
        <taxon>Embryophyta</taxon>
        <taxon>Tracheophyta</taxon>
        <taxon>Spermatophyta</taxon>
        <taxon>Magnoliopsida</taxon>
        <taxon>Liliopsida</taxon>
        <taxon>Poales</taxon>
        <taxon>Poaceae</taxon>
        <taxon>BOP clade</taxon>
        <taxon>Pooideae</taxon>
        <taxon>Triticodae</taxon>
        <taxon>Triticeae</taxon>
        <taxon>Triticinae</taxon>
        <taxon>Triticum</taxon>
    </lineage>
</organism>
<feature type="binding site" evidence="13">
    <location>
        <position position="612"/>
    </location>
    <ligand>
        <name>ATP</name>
        <dbReference type="ChEBI" id="CHEBI:30616"/>
    </ligand>
</feature>
<sequence>MVCGFLVLVLALLGTQTTRVSAALATNGRPYEEGNIVVPSPAMLRRCPERCGNLTVAYPFGIGSGCFRDPDFNLTCVVDGSTGTSRLFLRDGITEVINGGFDVGWSRYISAAYADDDAVVSGVDVYNMSSWSPPGRSFVGFSGRINVTGCGFDVFMLYNDSNTPFKACSITCPGSEITETAAMENCNGTWCCTVPFYSFNGFQFSFVRLRGQDSRVNRTGPLWNKVSVTTDYASLQWNVADQANCADAKGDAATYACLSNNSSCVDNLMTHRGYSCYCNGGFLGNPYVPQGCLRDRGYNPIQQVANCTRQCGDIEIPFPFGIEEGCYARKAFHLNCTNATTSTLQMEDDEHQVTHINLDEGLIDIKYIAYYQQDFLRIYVDEEPDLYMGYGETTSAQWAVANLTCQEAQVDMPRYACVSTNSECLVVNSTQNLLYGYRCKCSTGFQGNPYVREGCQDIDECNKTIGICEEVCNNIVGSYHCSKCPDKMEYDTTTRKCTSIKRQNIYLGIIIGLTGGFGVILLILSGLFMVHRWKRYIQRQLRRRYFRKNQGLLLEQLISSDENASDKTRIFSVEELEKATNNFDQTRIVGRGGHGMVYKGILSDQRVVAIKKSKVIEEGEINQFINEVAILSQINHRNIVQLFGCCLETEVPLLVYDFIPNGSLFGILHSDSSTSCLSWDDCIRIAVEAAGALSYLHSAASISVFHRDVKSSNILLDGNFTAKVADFGASRLVSIDQTHIVTNVQGTFGYLDPEYYYTGQLNEKSDVYSFGVVLIELLLRKEPIFTSESGSKQNLSNYFLSGLKARPVTEIVAAQVLDEATEEEISSVASLAEMCLRLRGEDRPTMKQVEMALRVLQTERLKLCHADPGNGQEKEPLLTPAREEDSSDQLVASDCVTANLASKNMKQCYSFEQEFMSYDGVSR</sequence>
<proteinExistence type="predicted"/>
<keyword evidence="4 15" id="KW-0812">Transmembrane</keyword>
<dbReference type="SMART" id="SM00181">
    <property type="entry name" value="EGF"/>
    <property type="match status" value="3"/>
</dbReference>
<dbReference type="Pfam" id="PF13947">
    <property type="entry name" value="GUB_WAK_bind"/>
    <property type="match status" value="2"/>
</dbReference>
<evidence type="ECO:0000256" key="11">
    <source>
        <dbReference type="ARBA" id="ARBA00023157"/>
    </source>
</evidence>
<dbReference type="Gene3D" id="2.10.25.10">
    <property type="entry name" value="Laminin"/>
    <property type="match status" value="2"/>
</dbReference>
<keyword evidence="2" id="KW-0723">Serine/threonine-protein kinase</keyword>
<reference evidence="19" key="1">
    <citation type="journal article" date="2013" name="Nature">
        <title>Draft genome of the wheat A-genome progenitor Triticum urartu.</title>
        <authorList>
            <person name="Ling H.Q."/>
            <person name="Zhao S."/>
            <person name="Liu D."/>
            <person name="Wang J."/>
            <person name="Sun H."/>
            <person name="Zhang C."/>
            <person name="Fan H."/>
            <person name="Li D."/>
            <person name="Dong L."/>
            <person name="Tao Y."/>
            <person name="Gao C."/>
            <person name="Wu H."/>
            <person name="Li Y."/>
            <person name="Cui Y."/>
            <person name="Guo X."/>
            <person name="Zheng S."/>
            <person name="Wang B."/>
            <person name="Yu K."/>
            <person name="Liang Q."/>
            <person name="Yang W."/>
            <person name="Lou X."/>
            <person name="Chen J."/>
            <person name="Feng M."/>
            <person name="Jian J."/>
            <person name="Zhang X."/>
            <person name="Luo G."/>
            <person name="Jiang Y."/>
            <person name="Liu J."/>
            <person name="Wang Z."/>
            <person name="Sha Y."/>
            <person name="Zhang B."/>
            <person name="Wu H."/>
            <person name="Tang D."/>
            <person name="Shen Q."/>
            <person name="Xue P."/>
            <person name="Zou S."/>
            <person name="Wang X."/>
            <person name="Liu X."/>
            <person name="Wang F."/>
            <person name="Yang Y."/>
            <person name="An X."/>
            <person name="Dong Z."/>
            <person name="Zhang K."/>
            <person name="Zhang X."/>
            <person name="Luo M.C."/>
            <person name="Dvorak J."/>
            <person name="Tong Y."/>
            <person name="Wang J."/>
            <person name="Yang H."/>
            <person name="Li Z."/>
            <person name="Wang D."/>
            <person name="Zhang A."/>
            <person name="Wang J."/>
        </authorList>
    </citation>
    <scope>NUCLEOTIDE SEQUENCE</scope>
    <source>
        <strain evidence="19">cv. G1812</strain>
    </source>
</reference>
<evidence type="ECO:0000256" key="2">
    <source>
        <dbReference type="ARBA" id="ARBA00022527"/>
    </source>
</evidence>
<dbReference type="EnsemblPlants" id="TuG1812G0600000150.01.T02">
    <property type="protein sequence ID" value="TuG1812G0600000150.01.T02"/>
    <property type="gene ID" value="TuG1812G0600000150.01"/>
</dbReference>
<keyword evidence="7" id="KW-0418">Kinase</keyword>
<keyword evidence="11" id="KW-1015">Disulfide bond</keyword>
<dbReference type="InterPro" id="IPR008271">
    <property type="entry name" value="Ser/Thr_kinase_AS"/>
</dbReference>
<evidence type="ECO:0000256" key="12">
    <source>
        <dbReference type="ARBA" id="ARBA00023180"/>
    </source>
</evidence>
<evidence type="ECO:0000256" key="13">
    <source>
        <dbReference type="PROSITE-ProRule" id="PRU10141"/>
    </source>
</evidence>
<feature type="compositionally biased region" description="Basic and acidic residues" evidence="14">
    <location>
        <begin position="872"/>
        <end position="884"/>
    </location>
</feature>
<dbReference type="PROSITE" id="PS00107">
    <property type="entry name" value="PROTEIN_KINASE_ATP"/>
    <property type="match status" value="1"/>
</dbReference>
<keyword evidence="5 16" id="KW-0732">Signal</keyword>
<evidence type="ECO:0000256" key="6">
    <source>
        <dbReference type="ARBA" id="ARBA00022741"/>
    </source>
</evidence>
<dbReference type="PANTHER" id="PTHR27005:SF186">
    <property type="entry name" value="PROTEIN KINASE DOMAIN-CONTAINING PROTEIN"/>
    <property type="match status" value="1"/>
</dbReference>